<proteinExistence type="predicted"/>
<evidence type="ECO:0000313" key="2">
    <source>
        <dbReference type="Proteomes" id="UP000282613"/>
    </source>
</evidence>
<gene>
    <name evidence="1" type="ORF">TASK_LOCUS8375</name>
</gene>
<organism evidence="3">
    <name type="scientific">Taenia asiatica</name>
    <name type="common">Asian tapeworm</name>
    <dbReference type="NCBI Taxonomy" id="60517"/>
    <lineage>
        <taxon>Eukaryota</taxon>
        <taxon>Metazoa</taxon>
        <taxon>Spiralia</taxon>
        <taxon>Lophotrochozoa</taxon>
        <taxon>Platyhelminthes</taxon>
        <taxon>Cestoda</taxon>
        <taxon>Eucestoda</taxon>
        <taxon>Cyclophyllidea</taxon>
        <taxon>Taeniidae</taxon>
        <taxon>Taenia</taxon>
    </lineage>
</organism>
<dbReference type="AlphaFoldDB" id="A0A0R3WCE6"/>
<evidence type="ECO:0000313" key="3">
    <source>
        <dbReference type="WBParaSite" id="TASK_0000837401-mRNA-1"/>
    </source>
</evidence>
<keyword evidence="2" id="KW-1185">Reference proteome</keyword>
<protein>
    <submittedName>
        <fullName evidence="1 3">Uncharacterized protein</fullName>
    </submittedName>
</protein>
<evidence type="ECO:0000313" key="1">
    <source>
        <dbReference type="EMBL" id="VDK40135.1"/>
    </source>
</evidence>
<dbReference type="WBParaSite" id="TASK_0000837401-mRNA-1">
    <property type="protein sequence ID" value="TASK_0000837401-mRNA-1"/>
    <property type="gene ID" value="TASK_0000837401"/>
</dbReference>
<dbReference type="EMBL" id="UYRS01018788">
    <property type="protein sequence ID" value="VDK40135.1"/>
    <property type="molecule type" value="Genomic_DNA"/>
</dbReference>
<reference evidence="3" key="1">
    <citation type="submission" date="2017-02" db="UniProtKB">
        <authorList>
            <consortium name="WormBaseParasite"/>
        </authorList>
    </citation>
    <scope>IDENTIFICATION</scope>
</reference>
<name>A0A0R3WCE6_TAEAS</name>
<dbReference type="Proteomes" id="UP000282613">
    <property type="component" value="Unassembled WGS sequence"/>
</dbReference>
<reference evidence="1 2" key="2">
    <citation type="submission" date="2018-11" db="EMBL/GenBank/DDBJ databases">
        <authorList>
            <consortium name="Pathogen Informatics"/>
        </authorList>
    </citation>
    <scope>NUCLEOTIDE SEQUENCE [LARGE SCALE GENOMIC DNA]</scope>
</reference>
<accession>A0A0R3WCE6</accession>
<sequence length="83" mass="9507">MGLKLVMTSEVLKQTGQIAGMIKIAIRYKLQDNFLGNYFGGVENIATYRLSIYLPTRHHSTNISLLSKWTSKASSRRRERAFE</sequence>